<organism evidence="2 3">
    <name type="scientific">Tolypocladium paradoxum</name>
    <dbReference type="NCBI Taxonomy" id="94208"/>
    <lineage>
        <taxon>Eukaryota</taxon>
        <taxon>Fungi</taxon>
        <taxon>Dikarya</taxon>
        <taxon>Ascomycota</taxon>
        <taxon>Pezizomycotina</taxon>
        <taxon>Sordariomycetes</taxon>
        <taxon>Hypocreomycetidae</taxon>
        <taxon>Hypocreales</taxon>
        <taxon>Ophiocordycipitaceae</taxon>
        <taxon>Tolypocladium</taxon>
    </lineage>
</organism>
<evidence type="ECO:0000313" key="3">
    <source>
        <dbReference type="Proteomes" id="UP000237481"/>
    </source>
</evidence>
<dbReference type="EMBL" id="PKSG01000357">
    <property type="protein sequence ID" value="POR36149.1"/>
    <property type="molecule type" value="Genomic_DNA"/>
</dbReference>
<accession>A0A2S4L148</accession>
<reference evidence="2 3" key="1">
    <citation type="submission" date="2018-01" db="EMBL/GenBank/DDBJ databases">
        <title>Harnessing the power of phylogenomics to disentangle the directionality and signatures of interkingdom host jumping in the parasitic fungal genus Tolypocladium.</title>
        <authorList>
            <person name="Quandt C.A."/>
            <person name="Patterson W."/>
            <person name="Spatafora J.W."/>
        </authorList>
    </citation>
    <scope>NUCLEOTIDE SEQUENCE [LARGE SCALE GENOMIC DNA]</scope>
    <source>
        <strain evidence="2 3">NRBC 100945</strain>
    </source>
</reference>
<evidence type="ECO:0000313" key="2">
    <source>
        <dbReference type="EMBL" id="POR36149.1"/>
    </source>
</evidence>
<gene>
    <name evidence="2" type="ORF">TPAR_03668</name>
</gene>
<evidence type="ECO:0000256" key="1">
    <source>
        <dbReference type="SAM" id="MobiDB-lite"/>
    </source>
</evidence>
<sequence>MAPPPTPPHPGRRVATSQSKPTHHSIRSKGMSWGSSTGHVTLREGKVNPPHGSDAEGPNPLDFVVLHHTYATSRIGSCDFDHDGPRVPTFPAPVVSQPTRAPACMLLASPALK</sequence>
<keyword evidence="3" id="KW-1185">Reference proteome</keyword>
<name>A0A2S4L148_9HYPO</name>
<dbReference type="Proteomes" id="UP000237481">
    <property type="component" value="Unassembled WGS sequence"/>
</dbReference>
<proteinExistence type="predicted"/>
<feature type="region of interest" description="Disordered" evidence="1">
    <location>
        <begin position="1"/>
        <end position="60"/>
    </location>
</feature>
<comment type="caution">
    <text evidence="2">The sequence shown here is derived from an EMBL/GenBank/DDBJ whole genome shotgun (WGS) entry which is preliminary data.</text>
</comment>
<protein>
    <submittedName>
        <fullName evidence="2">Uncharacterized protein</fullName>
    </submittedName>
</protein>
<dbReference type="AlphaFoldDB" id="A0A2S4L148"/>